<dbReference type="Gene3D" id="3.40.50.1820">
    <property type="entry name" value="alpha/beta hydrolase"/>
    <property type="match status" value="1"/>
</dbReference>
<dbReference type="InterPro" id="IPR029058">
    <property type="entry name" value="AB_hydrolase_fold"/>
</dbReference>
<sequence length="58" mass="6155">MTRGESTVNGVRLSFLEEGVADGPVVVLLNGLPSEAETWAHTMTGLAALRAFLKDGLR</sequence>
<keyword evidence="2" id="KW-1185">Reference proteome</keyword>
<dbReference type="Proteomes" id="UP001596392">
    <property type="component" value="Unassembled WGS sequence"/>
</dbReference>
<dbReference type="EMBL" id="JBHTAC010000005">
    <property type="protein sequence ID" value="MFC7242128.1"/>
    <property type="molecule type" value="Genomic_DNA"/>
</dbReference>
<name>A0ABW2GVL6_9ACTN</name>
<reference evidence="2" key="1">
    <citation type="journal article" date="2019" name="Int. J. Syst. Evol. Microbiol.">
        <title>The Global Catalogue of Microorganisms (GCM) 10K type strain sequencing project: providing services to taxonomists for standard genome sequencing and annotation.</title>
        <authorList>
            <consortium name="The Broad Institute Genomics Platform"/>
            <consortium name="The Broad Institute Genome Sequencing Center for Infectious Disease"/>
            <person name="Wu L."/>
            <person name="Ma J."/>
        </authorList>
    </citation>
    <scope>NUCLEOTIDE SEQUENCE [LARGE SCALE GENOMIC DNA]</scope>
    <source>
        <strain evidence="2">CGMCC 1.9106</strain>
    </source>
</reference>
<evidence type="ECO:0000313" key="1">
    <source>
        <dbReference type="EMBL" id="MFC7242128.1"/>
    </source>
</evidence>
<accession>A0ABW2GVL6</accession>
<dbReference type="GO" id="GO:0016787">
    <property type="term" value="F:hydrolase activity"/>
    <property type="evidence" value="ECO:0007669"/>
    <property type="project" value="UniProtKB-KW"/>
</dbReference>
<proteinExistence type="predicted"/>
<gene>
    <name evidence="1" type="ORF">ACFQO7_06500</name>
</gene>
<keyword evidence="1" id="KW-0378">Hydrolase</keyword>
<organism evidence="1 2">
    <name type="scientific">Catellatospora aurea</name>
    <dbReference type="NCBI Taxonomy" id="1337874"/>
    <lineage>
        <taxon>Bacteria</taxon>
        <taxon>Bacillati</taxon>
        <taxon>Actinomycetota</taxon>
        <taxon>Actinomycetes</taxon>
        <taxon>Micromonosporales</taxon>
        <taxon>Micromonosporaceae</taxon>
        <taxon>Catellatospora</taxon>
    </lineage>
</organism>
<protein>
    <submittedName>
        <fullName evidence="1">Alpha/beta fold hydrolase</fullName>
    </submittedName>
</protein>
<dbReference type="SUPFAM" id="SSF53474">
    <property type="entry name" value="alpha/beta-Hydrolases"/>
    <property type="match status" value="1"/>
</dbReference>
<comment type="caution">
    <text evidence="1">The sequence shown here is derived from an EMBL/GenBank/DDBJ whole genome shotgun (WGS) entry which is preliminary data.</text>
</comment>
<dbReference type="RefSeq" id="WP_376805562.1">
    <property type="nucleotide sequence ID" value="NZ_JBHTAC010000005.1"/>
</dbReference>
<evidence type="ECO:0000313" key="2">
    <source>
        <dbReference type="Proteomes" id="UP001596392"/>
    </source>
</evidence>